<dbReference type="InterPro" id="IPR003871">
    <property type="entry name" value="RFA1B/D_OB_1st"/>
</dbReference>
<dbReference type="EMBL" id="JAAIUW010000009">
    <property type="protein sequence ID" value="KAF7815598.1"/>
    <property type="molecule type" value="Genomic_DNA"/>
</dbReference>
<name>A0A834WC06_9FABA</name>
<dbReference type="PANTHER" id="PTHR47165:SF4">
    <property type="entry name" value="OS03G0429900 PROTEIN"/>
    <property type="match status" value="1"/>
</dbReference>
<evidence type="ECO:0000313" key="2">
    <source>
        <dbReference type="EMBL" id="KAF7815598.1"/>
    </source>
</evidence>
<dbReference type="Pfam" id="PF02721">
    <property type="entry name" value="DUF223"/>
    <property type="match status" value="1"/>
</dbReference>
<feature type="domain" description="Replication protein A 70 kDa DNA-binding subunit B/D first OB fold" evidence="1">
    <location>
        <begin position="6"/>
        <end position="114"/>
    </location>
</feature>
<dbReference type="CDD" id="cd04480">
    <property type="entry name" value="RPA1_DBD_A_like"/>
    <property type="match status" value="1"/>
</dbReference>
<accession>A0A834WC06</accession>
<dbReference type="Gene3D" id="2.40.50.140">
    <property type="entry name" value="Nucleic acid-binding proteins"/>
    <property type="match status" value="1"/>
</dbReference>
<protein>
    <submittedName>
        <fullName evidence="2">Replication protein A 70 kDa DNA-binding subunit A-like</fullName>
    </submittedName>
</protein>
<reference evidence="2" key="1">
    <citation type="submission" date="2020-09" db="EMBL/GenBank/DDBJ databases">
        <title>Genome-Enabled Discovery of Anthraquinone Biosynthesis in Senna tora.</title>
        <authorList>
            <person name="Kang S.-H."/>
            <person name="Pandey R.P."/>
            <person name="Lee C.-M."/>
            <person name="Sim J.-S."/>
            <person name="Jeong J.-T."/>
            <person name="Choi B.-S."/>
            <person name="Jung M."/>
            <person name="Ginzburg D."/>
            <person name="Zhao K."/>
            <person name="Won S.Y."/>
            <person name="Oh T.-J."/>
            <person name="Yu Y."/>
            <person name="Kim N.-H."/>
            <person name="Lee O.R."/>
            <person name="Lee T.-H."/>
            <person name="Bashyal P."/>
            <person name="Kim T.-S."/>
            <person name="Lee W.-H."/>
            <person name="Kawkins C."/>
            <person name="Kim C.-K."/>
            <person name="Kim J.S."/>
            <person name="Ahn B.O."/>
            <person name="Rhee S.Y."/>
            <person name="Sohng J.K."/>
        </authorList>
    </citation>
    <scope>NUCLEOTIDE SEQUENCE</scope>
    <source>
        <tissue evidence="2">Leaf</tissue>
    </source>
</reference>
<evidence type="ECO:0000313" key="3">
    <source>
        <dbReference type="Proteomes" id="UP000634136"/>
    </source>
</evidence>
<keyword evidence="2" id="KW-0238">DNA-binding</keyword>
<dbReference type="GO" id="GO:0003677">
    <property type="term" value="F:DNA binding"/>
    <property type="evidence" value="ECO:0007669"/>
    <property type="project" value="UniProtKB-KW"/>
</dbReference>
<organism evidence="2 3">
    <name type="scientific">Senna tora</name>
    <dbReference type="NCBI Taxonomy" id="362788"/>
    <lineage>
        <taxon>Eukaryota</taxon>
        <taxon>Viridiplantae</taxon>
        <taxon>Streptophyta</taxon>
        <taxon>Embryophyta</taxon>
        <taxon>Tracheophyta</taxon>
        <taxon>Spermatophyta</taxon>
        <taxon>Magnoliopsida</taxon>
        <taxon>eudicotyledons</taxon>
        <taxon>Gunneridae</taxon>
        <taxon>Pentapetalae</taxon>
        <taxon>rosids</taxon>
        <taxon>fabids</taxon>
        <taxon>Fabales</taxon>
        <taxon>Fabaceae</taxon>
        <taxon>Caesalpinioideae</taxon>
        <taxon>Cassia clade</taxon>
        <taxon>Senna</taxon>
    </lineage>
</organism>
<dbReference type="PANTHER" id="PTHR47165">
    <property type="entry name" value="OS03G0429900 PROTEIN"/>
    <property type="match status" value="1"/>
</dbReference>
<evidence type="ECO:0000259" key="1">
    <source>
        <dbReference type="Pfam" id="PF02721"/>
    </source>
</evidence>
<dbReference type="OrthoDB" id="1431042at2759"/>
<keyword evidence="3" id="KW-1185">Reference proteome</keyword>
<dbReference type="AlphaFoldDB" id="A0A834WC06"/>
<gene>
    <name evidence="2" type="ORF">G2W53_029567</name>
</gene>
<sequence length="196" mass="21818">MSPRNQLISAIEPEVKDLSVKARVVRLWFMPPYNNNGPSSASNGVQIQMVLCDRENNTIAASVKSIYLNKFKSVLKEGGVYVLSKFAVVTNGGNFRVTNHVYQINFQFSTRVVPAVDDSSIHRFGFNWIPFDSITTGQAQPSTLVDVIGHITNMSDVHESANGDGVTKRIIIDLEDRELFQSWLHCVLLLTPLSHA</sequence>
<dbReference type="InterPro" id="IPR012340">
    <property type="entry name" value="NA-bd_OB-fold"/>
</dbReference>
<dbReference type="SUPFAM" id="SSF50249">
    <property type="entry name" value="Nucleic acid-binding proteins"/>
    <property type="match status" value="1"/>
</dbReference>
<proteinExistence type="predicted"/>
<dbReference type="Proteomes" id="UP000634136">
    <property type="component" value="Unassembled WGS sequence"/>
</dbReference>
<comment type="caution">
    <text evidence="2">The sequence shown here is derived from an EMBL/GenBank/DDBJ whole genome shotgun (WGS) entry which is preliminary data.</text>
</comment>